<evidence type="ECO:0000256" key="3">
    <source>
        <dbReference type="ARBA" id="ARBA00022989"/>
    </source>
</evidence>
<keyword evidence="4 5" id="KW-0472">Membrane</keyword>
<proteinExistence type="predicted"/>
<feature type="transmembrane region" description="Helical" evidence="5">
    <location>
        <begin position="93"/>
        <end position="114"/>
    </location>
</feature>
<evidence type="ECO:0000256" key="4">
    <source>
        <dbReference type="ARBA" id="ARBA00023136"/>
    </source>
</evidence>
<evidence type="ECO:0000256" key="2">
    <source>
        <dbReference type="ARBA" id="ARBA00022692"/>
    </source>
</evidence>
<feature type="transmembrane region" description="Helical" evidence="5">
    <location>
        <begin position="158"/>
        <end position="180"/>
    </location>
</feature>
<keyword evidence="2 5" id="KW-0812">Transmembrane</keyword>
<dbReference type="GO" id="GO:0030416">
    <property type="term" value="P:methylamine metabolic process"/>
    <property type="evidence" value="ECO:0007669"/>
    <property type="project" value="InterPro"/>
</dbReference>
<comment type="caution">
    <text evidence="7">The sequence shown here is derived from an EMBL/GenBank/DDBJ whole genome shotgun (WGS) entry which is preliminary data.</text>
</comment>
<evidence type="ECO:0000313" key="8">
    <source>
        <dbReference type="Proteomes" id="UP000557899"/>
    </source>
</evidence>
<dbReference type="EMBL" id="JAAZHI010000050">
    <property type="protein sequence ID" value="NLA55099.1"/>
    <property type="molecule type" value="Genomic_DNA"/>
</dbReference>
<evidence type="ECO:0000256" key="5">
    <source>
        <dbReference type="SAM" id="Phobius"/>
    </source>
</evidence>
<gene>
    <name evidence="7" type="ORF">GX859_02185</name>
</gene>
<keyword evidence="3 5" id="KW-1133">Transmembrane helix</keyword>
<name>A0A7X6SUH5_9CORY</name>
<evidence type="ECO:0000313" key="7">
    <source>
        <dbReference type="EMBL" id="NLA55099.1"/>
    </source>
</evidence>
<dbReference type="GO" id="GO:0016020">
    <property type="term" value="C:membrane"/>
    <property type="evidence" value="ECO:0007669"/>
    <property type="project" value="UniProtKB-SubCell"/>
</dbReference>
<dbReference type="Proteomes" id="UP000557899">
    <property type="component" value="Unassembled WGS sequence"/>
</dbReference>
<dbReference type="InterPro" id="IPR009908">
    <property type="entry name" value="Methylamine_util_MauE"/>
</dbReference>
<protein>
    <submittedName>
        <fullName evidence="7">DoxX family membrane protein</fullName>
    </submittedName>
</protein>
<evidence type="ECO:0000259" key="6">
    <source>
        <dbReference type="Pfam" id="PF07291"/>
    </source>
</evidence>
<feature type="transmembrane region" description="Helical" evidence="5">
    <location>
        <begin position="45"/>
        <end position="63"/>
    </location>
</feature>
<dbReference type="AlphaFoldDB" id="A0A7X6SUH5"/>
<accession>A0A7X6SUH5</accession>
<comment type="subcellular location">
    <subcellularLocation>
        <location evidence="1">Membrane</location>
        <topology evidence="1">Multi-pass membrane protein</topology>
    </subcellularLocation>
</comment>
<reference evidence="7 8" key="1">
    <citation type="journal article" date="2020" name="Biotechnol. Biofuels">
        <title>New insights from the biogas microbiome by comprehensive genome-resolved metagenomics of nearly 1600 species originating from multiple anaerobic digesters.</title>
        <authorList>
            <person name="Campanaro S."/>
            <person name="Treu L."/>
            <person name="Rodriguez-R L.M."/>
            <person name="Kovalovszki A."/>
            <person name="Ziels R.M."/>
            <person name="Maus I."/>
            <person name="Zhu X."/>
            <person name="Kougias P.G."/>
            <person name="Basile A."/>
            <person name="Luo G."/>
            <person name="Schluter A."/>
            <person name="Konstantinidis K.T."/>
            <person name="Angelidaki I."/>
        </authorList>
    </citation>
    <scope>NUCLEOTIDE SEQUENCE [LARGE SCALE GENOMIC DNA]</scope>
    <source>
        <strain evidence="7">AS15tlH2ME_198</strain>
    </source>
</reference>
<evidence type="ECO:0000256" key="1">
    <source>
        <dbReference type="ARBA" id="ARBA00004141"/>
    </source>
</evidence>
<sequence length="190" mass="20722">MCGGLKYVAVSTTKHADTTSAVAREVPGGAADVADSAAGSRKGRLILDAVSAFARFFMAYIWISAGIPKLNDHLNMTQAIAAYEIFTPYWSDVLARLIGPLEIAGGVLLLLGLFLRPASKVAAWVMVLFIIGVAQAWLRGLSIDCGCFNIEPNVDQLAMDYFVTILRDLAFLALTLWTVYRPFQRFALYP</sequence>
<dbReference type="UniPathway" id="UPA00895"/>
<organism evidence="7 8">
    <name type="scientific">Corynebacterium humireducens</name>
    <dbReference type="NCBI Taxonomy" id="1223514"/>
    <lineage>
        <taxon>Bacteria</taxon>
        <taxon>Bacillati</taxon>
        <taxon>Actinomycetota</taxon>
        <taxon>Actinomycetes</taxon>
        <taxon>Mycobacteriales</taxon>
        <taxon>Corynebacteriaceae</taxon>
        <taxon>Corynebacterium</taxon>
    </lineage>
</organism>
<feature type="domain" description="Methylamine utilisation protein MauE" evidence="6">
    <location>
        <begin position="49"/>
        <end position="180"/>
    </location>
</feature>
<feature type="transmembrane region" description="Helical" evidence="5">
    <location>
        <begin position="121"/>
        <end position="138"/>
    </location>
</feature>
<dbReference type="Pfam" id="PF07291">
    <property type="entry name" value="MauE"/>
    <property type="match status" value="1"/>
</dbReference>